<evidence type="ECO:0000256" key="1">
    <source>
        <dbReference type="SAM" id="MobiDB-lite"/>
    </source>
</evidence>
<feature type="compositionally biased region" description="Polar residues" evidence="1">
    <location>
        <begin position="155"/>
        <end position="177"/>
    </location>
</feature>
<reference evidence="2 3" key="1">
    <citation type="journal article" date="2023" name="G3 (Bethesda)">
        <title>A chromosome-length genome assembly and annotation of blackberry (Rubus argutus, cv. 'Hillquist').</title>
        <authorList>
            <person name="Bruna T."/>
            <person name="Aryal R."/>
            <person name="Dudchenko O."/>
            <person name="Sargent D.J."/>
            <person name="Mead D."/>
            <person name="Buti M."/>
            <person name="Cavallini A."/>
            <person name="Hytonen T."/>
            <person name="Andres J."/>
            <person name="Pham M."/>
            <person name="Weisz D."/>
            <person name="Mascagni F."/>
            <person name="Usai G."/>
            <person name="Natali L."/>
            <person name="Bassil N."/>
            <person name="Fernandez G.E."/>
            <person name="Lomsadze A."/>
            <person name="Armour M."/>
            <person name="Olukolu B."/>
            <person name="Poorten T."/>
            <person name="Britton C."/>
            <person name="Davik J."/>
            <person name="Ashrafi H."/>
            <person name="Aiden E.L."/>
            <person name="Borodovsky M."/>
            <person name="Worthington M."/>
        </authorList>
    </citation>
    <scope>NUCLEOTIDE SEQUENCE [LARGE SCALE GENOMIC DNA]</scope>
    <source>
        <strain evidence="2">PI 553951</strain>
    </source>
</reference>
<proteinExistence type="predicted"/>
<dbReference type="Proteomes" id="UP001457282">
    <property type="component" value="Unassembled WGS sequence"/>
</dbReference>
<comment type="caution">
    <text evidence="2">The sequence shown here is derived from an EMBL/GenBank/DDBJ whole genome shotgun (WGS) entry which is preliminary data.</text>
</comment>
<dbReference type="AlphaFoldDB" id="A0AAW1WDI1"/>
<dbReference type="EMBL" id="JBEDUW010000006">
    <property type="protein sequence ID" value="KAK9921936.1"/>
    <property type="molecule type" value="Genomic_DNA"/>
</dbReference>
<feature type="region of interest" description="Disordered" evidence="1">
    <location>
        <begin position="51"/>
        <end position="73"/>
    </location>
</feature>
<sequence>MQQGWCVGFVNWCHWSAIATSTNHHPHLLHTARTIVNFTNSQTCKFHNPCPSHPSPFHQPGQTPSPISPSSSQSLIQIPTSALHHHYTSARAARCSKQSNTKPVLTIQSSHHSSHITISPWQNRNTSPPPSIPQPSSPQIITTPKYKPNPKSKQKPASPQNHHGLSTATLTVHSQSPWHARPIPAQPLPSPGSPMNLIVASSTASPRPVHTQVIHYAASPVLDLHRLSNPAVTCTTPS</sequence>
<evidence type="ECO:0000313" key="3">
    <source>
        <dbReference type="Proteomes" id="UP001457282"/>
    </source>
</evidence>
<feature type="region of interest" description="Disordered" evidence="1">
    <location>
        <begin position="87"/>
        <end position="195"/>
    </location>
</feature>
<keyword evidence="3" id="KW-1185">Reference proteome</keyword>
<evidence type="ECO:0000313" key="2">
    <source>
        <dbReference type="EMBL" id="KAK9921936.1"/>
    </source>
</evidence>
<feature type="compositionally biased region" description="Pro residues" evidence="1">
    <location>
        <begin position="127"/>
        <end position="136"/>
    </location>
</feature>
<accession>A0AAW1WDI1</accession>
<organism evidence="2 3">
    <name type="scientific">Rubus argutus</name>
    <name type="common">Southern blackberry</name>
    <dbReference type="NCBI Taxonomy" id="59490"/>
    <lineage>
        <taxon>Eukaryota</taxon>
        <taxon>Viridiplantae</taxon>
        <taxon>Streptophyta</taxon>
        <taxon>Embryophyta</taxon>
        <taxon>Tracheophyta</taxon>
        <taxon>Spermatophyta</taxon>
        <taxon>Magnoliopsida</taxon>
        <taxon>eudicotyledons</taxon>
        <taxon>Gunneridae</taxon>
        <taxon>Pentapetalae</taxon>
        <taxon>rosids</taxon>
        <taxon>fabids</taxon>
        <taxon>Rosales</taxon>
        <taxon>Rosaceae</taxon>
        <taxon>Rosoideae</taxon>
        <taxon>Rosoideae incertae sedis</taxon>
        <taxon>Rubus</taxon>
    </lineage>
</organism>
<name>A0AAW1WDI1_RUBAR</name>
<feature type="compositionally biased region" description="Low complexity" evidence="1">
    <location>
        <begin position="106"/>
        <end position="119"/>
    </location>
</feature>
<feature type="compositionally biased region" description="Low complexity" evidence="1">
    <location>
        <begin position="59"/>
        <end position="73"/>
    </location>
</feature>
<protein>
    <submittedName>
        <fullName evidence="2">Uncharacterized protein</fullName>
    </submittedName>
</protein>
<gene>
    <name evidence="2" type="ORF">M0R45_030428</name>
</gene>